<evidence type="ECO:0000313" key="2">
    <source>
        <dbReference type="Proteomes" id="UP000736335"/>
    </source>
</evidence>
<reference evidence="1" key="2">
    <citation type="submission" date="2020-11" db="EMBL/GenBank/DDBJ databases">
        <authorList>
            <consortium name="DOE Joint Genome Institute"/>
            <person name="Kuo A."/>
            <person name="Miyauchi S."/>
            <person name="Kiss E."/>
            <person name="Drula E."/>
            <person name="Kohler A."/>
            <person name="Sanchez-Garcia M."/>
            <person name="Andreopoulos B."/>
            <person name="Barry K.W."/>
            <person name="Bonito G."/>
            <person name="Buee M."/>
            <person name="Carver A."/>
            <person name="Chen C."/>
            <person name="Cichocki N."/>
            <person name="Clum A."/>
            <person name="Culley D."/>
            <person name="Crous P.W."/>
            <person name="Fauchery L."/>
            <person name="Girlanda M."/>
            <person name="Hayes R."/>
            <person name="Keri Z."/>
            <person name="Labutti K."/>
            <person name="Lipzen A."/>
            <person name="Lombard V."/>
            <person name="Magnuson J."/>
            <person name="Maillard F."/>
            <person name="Morin E."/>
            <person name="Murat C."/>
            <person name="Nolan M."/>
            <person name="Ohm R."/>
            <person name="Pangilinan J."/>
            <person name="Pereira M."/>
            <person name="Perotto S."/>
            <person name="Peter M."/>
            <person name="Riley R."/>
            <person name="Sitrit Y."/>
            <person name="Stielow B."/>
            <person name="Szollosi G."/>
            <person name="Zifcakova L."/>
            <person name="Stursova M."/>
            <person name="Spatafora J.W."/>
            <person name="Tedersoo L."/>
            <person name="Vaario L.-M."/>
            <person name="Yamada A."/>
            <person name="Yan M."/>
            <person name="Wang P."/>
            <person name="Xu J."/>
            <person name="Bruns T."/>
            <person name="Baldrian P."/>
            <person name="Vilgalys R."/>
            <person name="Henrissat B."/>
            <person name="Grigoriev I.V."/>
            <person name="Hibbett D."/>
            <person name="Nagy L.G."/>
            <person name="Martin F.M."/>
        </authorList>
    </citation>
    <scope>NUCLEOTIDE SEQUENCE</scope>
    <source>
        <strain evidence="1">UH-Tt-Lm1</strain>
    </source>
</reference>
<evidence type="ECO:0000313" key="1">
    <source>
        <dbReference type="EMBL" id="KAF9779632.1"/>
    </source>
</evidence>
<dbReference type="Proteomes" id="UP000736335">
    <property type="component" value="Unassembled WGS sequence"/>
</dbReference>
<accession>A0A9P6H538</accession>
<comment type="caution">
    <text evidence="1">The sequence shown here is derived from an EMBL/GenBank/DDBJ whole genome shotgun (WGS) entry which is preliminary data.</text>
</comment>
<proteinExistence type="predicted"/>
<protein>
    <submittedName>
        <fullName evidence="1">Uncharacterized protein</fullName>
    </submittedName>
</protein>
<gene>
    <name evidence="1" type="ORF">BJ322DRAFT_1113432</name>
</gene>
<dbReference type="AlphaFoldDB" id="A0A9P6H538"/>
<dbReference type="EMBL" id="WIUZ02000019">
    <property type="protein sequence ID" value="KAF9779632.1"/>
    <property type="molecule type" value="Genomic_DNA"/>
</dbReference>
<keyword evidence="2" id="KW-1185">Reference proteome</keyword>
<organism evidence="1 2">
    <name type="scientific">Thelephora terrestris</name>
    <dbReference type="NCBI Taxonomy" id="56493"/>
    <lineage>
        <taxon>Eukaryota</taxon>
        <taxon>Fungi</taxon>
        <taxon>Dikarya</taxon>
        <taxon>Basidiomycota</taxon>
        <taxon>Agaricomycotina</taxon>
        <taxon>Agaricomycetes</taxon>
        <taxon>Thelephorales</taxon>
        <taxon>Thelephoraceae</taxon>
        <taxon>Thelephora</taxon>
    </lineage>
</organism>
<name>A0A9P6H538_9AGAM</name>
<sequence length="341" mass="38834">MVQLQARYLQRAWESLVQLMQTNQERAKARALMLVAHTYILLRMNAAAQLYFLKACKIIEKQQLQFFPEHGHPHGFPDQVREDASVLSQAIFLENYFYLTSGGSPPVKTVRLVRAFRSDLQRVYPYLFKICPLTMRTQSILFVRDAIHVLNSPVDQAETASDQQESCIRLVCALDRYSSDLMENLRQFISLGDTCGVWMVWSCCVICLAHLAALCHFISQTVLALSASMNDLYDRTLDKLGKLSLEVRIEEYSNLDVLTGMAWKAALDTIDARLGSYLGTENGSLRRWKVVIEGAYFNLRKNLPEYEPNSFVSLVLATDGRSEGSNYPNLVEPKEREPYGL</sequence>
<reference evidence="1" key="1">
    <citation type="journal article" date="2020" name="Nat. Commun.">
        <title>Large-scale genome sequencing of mycorrhizal fungi provides insights into the early evolution of symbiotic traits.</title>
        <authorList>
            <person name="Miyauchi S."/>
            <person name="Kiss E."/>
            <person name="Kuo A."/>
            <person name="Drula E."/>
            <person name="Kohler A."/>
            <person name="Sanchez-Garcia M."/>
            <person name="Morin E."/>
            <person name="Andreopoulos B."/>
            <person name="Barry K.W."/>
            <person name="Bonito G."/>
            <person name="Buee M."/>
            <person name="Carver A."/>
            <person name="Chen C."/>
            <person name="Cichocki N."/>
            <person name="Clum A."/>
            <person name="Culley D."/>
            <person name="Crous P.W."/>
            <person name="Fauchery L."/>
            <person name="Girlanda M."/>
            <person name="Hayes R.D."/>
            <person name="Keri Z."/>
            <person name="LaButti K."/>
            <person name="Lipzen A."/>
            <person name="Lombard V."/>
            <person name="Magnuson J."/>
            <person name="Maillard F."/>
            <person name="Murat C."/>
            <person name="Nolan M."/>
            <person name="Ohm R.A."/>
            <person name="Pangilinan J."/>
            <person name="Pereira M.F."/>
            <person name="Perotto S."/>
            <person name="Peter M."/>
            <person name="Pfister S."/>
            <person name="Riley R."/>
            <person name="Sitrit Y."/>
            <person name="Stielow J.B."/>
            <person name="Szollosi G."/>
            <person name="Zifcakova L."/>
            <person name="Stursova M."/>
            <person name="Spatafora J.W."/>
            <person name="Tedersoo L."/>
            <person name="Vaario L.M."/>
            <person name="Yamada A."/>
            <person name="Yan M."/>
            <person name="Wang P."/>
            <person name="Xu J."/>
            <person name="Bruns T."/>
            <person name="Baldrian P."/>
            <person name="Vilgalys R."/>
            <person name="Dunand C."/>
            <person name="Henrissat B."/>
            <person name="Grigoriev I.V."/>
            <person name="Hibbett D."/>
            <person name="Nagy L.G."/>
            <person name="Martin F.M."/>
        </authorList>
    </citation>
    <scope>NUCLEOTIDE SEQUENCE</scope>
    <source>
        <strain evidence="1">UH-Tt-Lm1</strain>
    </source>
</reference>